<evidence type="ECO:0000256" key="5">
    <source>
        <dbReference type="ARBA" id="ARBA00023040"/>
    </source>
</evidence>
<dbReference type="InterPro" id="IPR017452">
    <property type="entry name" value="GPCR_Rhodpsn_7TM"/>
</dbReference>
<feature type="transmembrane region" description="Helical" evidence="10">
    <location>
        <begin position="274"/>
        <end position="297"/>
    </location>
</feature>
<keyword evidence="6 10" id="KW-0472">Membrane</keyword>
<keyword evidence="5 9" id="KW-0297">G-protein coupled receptor</keyword>
<evidence type="ECO:0000256" key="1">
    <source>
        <dbReference type="ARBA" id="ARBA00004141"/>
    </source>
</evidence>
<dbReference type="PRINTS" id="PR00237">
    <property type="entry name" value="GPCRRHODOPSN"/>
</dbReference>
<dbReference type="Proteomes" id="UP000887116">
    <property type="component" value="Unassembled WGS sequence"/>
</dbReference>
<organism evidence="12 13">
    <name type="scientific">Trichonephila clavata</name>
    <name type="common">Joro spider</name>
    <name type="synonym">Nephila clavata</name>
    <dbReference type="NCBI Taxonomy" id="2740835"/>
    <lineage>
        <taxon>Eukaryota</taxon>
        <taxon>Metazoa</taxon>
        <taxon>Ecdysozoa</taxon>
        <taxon>Arthropoda</taxon>
        <taxon>Chelicerata</taxon>
        <taxon>Arachnida</taxon>
        <taxon>Araneae</taxon>
        <taxon>Araneomorphae</taxon>
        <taxon>Entelegynae</taxon>
        <taxon>Araneoidea</taxon>
        <taxon>Nephilidae</taxon>
        <taxon>Trichonephila</taxon>
    </lineage>
</organism>
<comment type="caution">
    <text evidence="12">The sequence shown here is derived from an EMBL/GenBank/DDBJ whole genome shotgun (WGS) entry which is preliminary data.</text>
</comment>
<evidence type="ECO:0000259" key="11">
    <source>
        <dbReference type="PROSITE" id="PS50262"/>
    </source>
</evidence>
<name>A0A8X6KTY9_TRICU</name>
<accession>A0A8X6KTY9</accession>
<evidence type="ECO:0000256" key="10">
    <source>
        <dbReference type="SAM" id="Phobius"/>
    </source>
</evidence>
<feature type="transmembrane region" description="Helical" evidence="10">
    <location>
        <begin position="50"/>
        <end position="76"/>
    </location>
</feature>
<keyword evidence="7 9" id="KW-0675">Receptor</keyword>
<dbReference type="InterPro" id="IPR000276">
    <property type="entry name" value="GPCR_Rhodpsn"/>
</dbReference>
<evidence type="ECO:0000256" key="2">
    <source>
        <dbReference type="ARBA" id="ARBA00010663"/>
    </source>
</evidence>
<reference evidence="12" key="1">
    <citation type="submission" date="2020-07" db="EMBL/GenBank/DDBJ databases">
        <title>Multicomponent nature underlies the extraordinary mechanical properties of spider dragline silk.</title>
        <authorList>
            <person name="Kono N."/>
            <person name="Nakamura H."/>
            <person name="Mori M."/>
            <person name="Yoshida Y."/>
            <person name="Ohtoshi R."/>
            <person name="Malay A.D."/>
            <person name="Moran D.A.P."/>
            <person name="Tomita M."/>
            <person name="Numata K."/>
            <person name="Arakawa K."/>
        </authorList>
    </citation>
    <scope>NUCLEOTIDE SEQUENCE</scope>
</reference>
<evidence type="ECO:0000256" key="3">
    <source>
        <dbReference type="ARBA" id="ARBA00022692"/>
    </source>
</evidence>
<keyword evidence="8 9" id="KW-0807">Transducer</keyword>
<feature type="transmembrane region" description="Helical" evidence="10">
    <location>
        <begin position="309"/>
        <end position="333"/>
    </location>
</feature>
<gene>
    <name evidence="12" type="primary">CCHa1-R</name>
    <name evidence="12" type="ORF">TNCT_121941</name>
</gene>
<dbReference type="SMART" id="SM01381">
    <property type="entry name" value="7TM_GPCR_Srsx"/>
    <property type="match status" value="1"/>
</dbReference>
<dbReference type="GO" id="GO:0005886">
    <property type="term" value="C:plasma membrane"/>
    <property type="evidence" value="ECO:0007669"/>
    <property type="project" value="TreeGrafter"/>
</dbReference>
<dbReference type="EMBL" id="BMAO01002882">
    <property type="protein sequence ID" value="GFQ84031.1"/>
    <property type="molecule type" value="Genomic_DNA"/>
</dbReference>
<dbReference type="PANTHER" id="PTHR45695">
    <property type="entry name" value="LEUCOKININ RECEPTOR-RELATED"/>
    <property type="match status" value="1"/>
</dbReference>
<evidence type="ECO:0000256" key="8">
    <source>
        <dbReference type="ARBA" id="ARBA00023224"/>
    </source>
</evidence>
<dbReference type="PANTHER" id="PTHR45695:SF26">
    <property type="entry name" value="NEUROPEPTIDE CCHAMIDE-1 RECEPTOR"/>
    <property type="match status" value="1"/>
</dbReference>
<feature type="transmembrane region" description="Helical" evidence="10">
    <location>
        <begin position="220"/>
        <end position="240"/>
    </location>
</feature>
<dbReference type="GO" id="GO:0008188">
    <property type="term" value="F:neuropeptide receptor activity"/>
    <property type="evidence" value="ECO:0007669"/>
    <property type="project" value="TreeGrafter"/>
</dbReference>
<dbReference type="SUPFAM" id="SSF81321">
    <property type="entry name" value="Family A G protein-coupled receptor-like"/>
    <property type="match status" value="1"/>
</dbReference>
<dbReference type="AlphaFoldDB" id="A0A8X6KTY9"/>
<evidence type="ECO:0000256" key="4">
    <source>
        <dbReference type="ARBA" id="ARBA00022989"/>
    </source>
</evidence>
<evidence type="ECO:0000313" key="13">
    <source>
        <dbReference type="Proteomes" id="UP000887116"/>
    </source>
</evidence>
<comment type="similarity">
    <text evidence="2 9">Belongs to the G-protein coupled receptor 1 family.</text>
</comment>
<dbReference type="Gene3D" id="1.20.1070.10">
    <property type="entry name" value="Rhodopsin 7-helix transmembrane proteins"/>
    <property type="match status" value="1"/>
</dbReference>
<keyword evidence="3 9" id="KW-0812">Transmembrane</keyword>
<keyword evidence="13" id="KW-1185">Reference proteome</keyword>
<evidence type="ECO:0000256" key="7">
    <source>
        <dbReference type="ARBA" id="ARBA00023170"/>
    </source>
</evidence>
<dbReference type="Pfam" id="PF00001">
    <property type="entry name" value="7tm_1"/>
    <property type="match status" value="1"/>
</dbReference>
<evidence type="ECO:0000313" key="12">
    <source>
        <dbReference type="EMBL" id="GFQ84031.1"/>
    </source>
</evidence>
<feature type="domain" description="G-protein coupled receptors family 1 profile" evidence="11">
    <location>
        <begin position="66"/>
        <end position="330"/>
    </location>
</feature>
<dbReference type="PROSITE" id="PS50262">
    <property type="entry name" value="G_PROTEIN_RECEP_F1_2"/>
    <property type="match status" value="1"/>
</dbReference>
<evidence type="ECO:0000256" key="9">
    <source>
        <dbReference type="RuleBase" id="RU000688"/>
    </source>
</evidence>
<proteinExistence type="inferred from homology"/>
<evidence type="ECO:0000256" key="6">
    <source>
        <dbReference type="ARBA" id="ARBA00023136"/>
    </source>
</evidence>
<dbReference type="OrthoDB" id="10049706at2759"/>
<feature type="transmembrane region" description="Helical" evidence="10">
    <location>
        <begin position="167"/>
        <end position="190"/>
    </location>
</feature>
<comment type="subcellular location">
    <subcellularLocation>
        <location evidence="1">Membrane</location>
        <topology evidence="1">Multi-pass membrane protein</topology>
    </subcellularLocation>
</comment>
<sequence>MATAGEESTVLLASYDLGEMDSHVNVSINFTNCSFDNSSYIPYELRPETYIVPIIFVLIFLVGFIGNGTLILIVVLNKNMRSIPNIYITSLALGDFVVIVAGVPFISTIYTFESWPYGLVMCQVGEFLKDFSAGVTSLSLTSLSIDRFVAIIKPIHTYRDYCSKTRTIICVTLIWIVSALIALPGAYYSYLMELCANYRTIYVCYPFPEHMRPWYPKTLIIVKFLVLYLIPLIINTVNYYQISKHLRKVSVHKGLNDSEMKIALGRLKFAKISLILAVLFATCFFFDHVFLIWFYFYPNAEDYYNTFWNLWRIVGFVLKFSNSCLNPLVLAHISGKFRGYFKNYLWQRWWCCKENANETLNLSTLKTLPSSSNRSTIHRVATTKV</sequence>
<feature type="transmembrane region" description="Helical" evidence="10">
    <location>
        <begin position="88"/>
        <end position="111"/>
    </location>
</feature>
<keyword evidence="4 10" id="KW-1133">Transmembrane helix</keyword>
<protein>
    <submittedName>
        <fullName evidence="12">Neuropeptide CCHamide-1 receptor</fullName>
    </submittedName>
</protein>
<dbReference type="PROSITE" id="PS00237">
    <property type="entry name" value="G_PROTEIN_RECEP_F1_1"/>
    <property type="match status" value="1"/>
</dbReference>